<sequence length="81" mass="9203">MKERTIAEAAVEVLKAAKEPMTAAEITQVILDKGLYEFNTKDQVGMVRRAIARRCEGYTRKDSLPQKEFSKTSDGKFHLKK</sequence>
<dbReference type="PROSITE" id="PS51913">
    <property type="entry name" value="HTH_HARE"/>
    <property type="match status" value="1"/>
</dbReference>
<proteinExistence type="predicted"/>
<dbReference type="InterPro" id="IPR007759">
    <property type="entry name" value="Asxl_HARE-HTH"/>
</dbReference>
<comment type="caution">
    <text evidence="4">The sequence shown here is derived from an EMBL/GenBank/DDBJ whole genome shotgun (WGS) entry which is preliminary data.</text>
</comment>
<evidence type="ECO:0000256" key="1">
    <source>
        <dbReference type="ARBA" id="ARBA00023163"/>
    </source>
</evidence>
<evidence type="ECO:0000313" key="4">
    <source>
        <dbReference type="EMBL" id="NCJ08349.1"/>
    </source>
</evidence>
<gene>
    <name evidence="4" type="ORF">GS597_17915</name>
</gene>
<dbReference type="AlphaFoldDB" id="A0A8K2A9K1"/>
<dbReference type="Pfam" id="PF05066">
    <property type="entry name" value="HARE-HTH"/>
    <property type="match status" value="1"/>
</dbReference>
<dbReference type="EMBL" id="WVIC01000049">
    <property type="protein sequence ID" value="NCJ08349.1"/>
    <property type="molecule type" value="Genomic_DNA"/>
</dbReference>
<protein>
    <recommendedName>
        <fullName evidence="3">HTH HARE-type domain-containing protein</fullName>
    </recommendedName>
</protein>
<evidence type="ECO:0000256" key="2">
    <source>
        <dbReference type="SAM" id="MobiDB-lite"/>
    </source>
</evidence>
<accession>A0A8K2A9K1</accession>
<organism evidence="4 5">
    <name type="scientific">Petrachloros mirabilis ULC683</name>
    <dbReference type="NCBI Taxonomy" id="2781853"/>
    <lineage>
        <taxon>Bacteria</taxon>
        <taxon>Bacillati</taxon>
        <taxon>Cyanobacteriota</taxon>
        <taxon>Cyanophyceae</taxon>
        <taxon>Synechococcales</taxon>
        <taxon>Petrachlorosaceae</taxon>
        <taxon>Petrachloros</taxon>
        <taxon>Petrachloros mirabilis</taxon>
    </lineage>
</organism>
<dbReference type="RefSeq" id="WP_161826843.1">
    <property type="nucleotide sequence ID" value="NZ_WVIC01000049.1"/>
</dbReference>
<feature type="domain" description="HTH HARE-type" evidence="3">
    <location>
        <begin position="4"/>
        <end position="81"/>
    </location>
</feature>
<dbReference type="Proteomes" id="UP000607397">
    <property type="component" value="Unassembled WGS sequence"/>
</dbReference>
<keyword evidence="5" id="KW-1185">Reference proteome</keyword>
<name>A0A8K2A9K1_9CYAN</name>
<evidence type="ECO:0000259" key="3">
    <source>
        <dbReference type="PROSITE" id="PS51913"/>
    </source>
</evidence>
<evidence type="ECO:0000313" key="5">
    <source>
        <dbReference type="Proteomes" id="UP000607397"/>
    </source>
</evidence>
<reference evidence="4" key="1">
    <citation type="submission" date="2019-12" db="EMBL/GenBank/DDBJ databases">
        <title>High-Quality draft genome sequences of three cyanobacteria isolated from the limestone walls of the Old Cathedral of Coimbra.</title>
        <authorList>
            <person name="Tiago I."/>
            <person name="Soares F."/>
            <person name="Portugal A."/>
        </authorList>
    </citation>
    <scope>NUCLEOTIDE SEQUENCE [LARGE SCALE GENOMIC DNA]</scope>
    <source>
        <strain evidence="4">C</strain>
    </source>
</reference>
<keyword evidence="1" id="KW-0804">Transcription</keyword>
<feature type="region of interest" description="Disordered" evidence="2">
    <location>
        <begin position="62"/>
        <end position="81"/>
    </location>
</feature>
<dbReference type="GO" id="GO:0006355">
    <property type="term" value="P:regulation of DNA-templated transcription"/>
    <property type="evidence" value="ECO:0007669"/>
    <property type="project" value="InterPro"/>
</dbReference>